<dbReference type="AlphaFoldDB" id="A0AAD6ZKE2"/>
<sequence>MARDNSAKARRMALERAKSRKKRDQQRKIRLVAALLCTVTAFTVSLVLIAFGTSSVWQSMPSSGYLSSCRHTAVWFPPNSSQLTKSWRHFCTSHGLDAVAACCQRDFKEVQTQFTSESPSKFTLTDSDASRLLWPCEALRRGEHRYCHSS</sequence>
<gene>
    <name evidence="2" type="ORF">DFH08DRAFT_885148</name>
</gene>
<accession>A0AAD6ZKE2</accession>
<keyword evidence="3" id="KW-1185">Reference proteome</keyword>
<proteinExistence type="predicted"/>
<feature type="region of interest" description="Disordered" evidence="1">
    <location>
        <begin position="1"/>
        <end position="21"/>
    </location>
</feature>
<organism evidence="2 3">
    <name type="scientific">Mycena albidolilacea</name>
    <dbReference type="NCBI Taxonomy" id="1033008"/>
    <lineage>
        <taxon>Eukaryota</taxon>
        <taxon>Fungi</taxon>
        <taxon>Dikarya</taxon>
        <taxon>Basidiomycota</taxon>
        <taxon>Agaricomycotina</taxon>
        <taxon>Agaricomycetes</taxon>
        <taxon>Agaricomycetidae</taxon>
        <taxon>Agaricales</taxon>
        <taxon>Marasmiineae</taxon>
        <taxon>Mycenaceae</taxon>
        <taxon>Mycena</taxon>
    </lineage>
</organism>
<protein>
    <submittedName>
        <fullName evidence="2">Uncharacterized protein</fullName>
    </submittedName>
</protein>
<reference evidence="2" key="1">
    <citation type="submission" date="2023-03" db="EMBL/GenBank/DDBJ databases">
        <title>Massive genome expansion in bonnet fungi (Mycena s.s.) driven by repeated elements and novel gene families across ecological guilds.</title>
        <authorList>
            <consortium name="Lawrence Berkeley National Laboratory"/>
            <person name="Harder C.B."/>
            <person name="Miyauchi S."/>
            <person name="Viragh M."/>
            <person name="Kuo A."/>
            <person name="Thoen E."/>
            <person name="Andreopoulos B."/>
            <person name="Lu D."/>
            <person name="Skrede I."/>
            <person name="Drula E."/>
            <person name="Henrissat B."/>
            <person name="Morin E."/>
            <person name="Kohler A."/>
            <person name="Barry K."/>
            <person name="LaButti K."/>
            <person name="Morin E."/>
            <person name="Salamov A."/>
            <person name="Lipzen A."/>
            <person name="Mereny Z."/>
            <person name="Hegedus B."/>
            <person name="Baldrian P."/>
            <person name="Stursova M."/>
            <person name="Weitz H."/>
            <person name="Taylor A."/>
            <person name="Grigoriev I.V."/>
            <person name="Nagy L.G."/>
            <person name="Martin F."/>
            <person name="Kauserud H."/>
        </authorList>
    </citation>
    <scope>NUCLEOTIDE SEQUENCE</scope>
    <source>
        <strain evidence="2">CBHHK002</strain>
    </source>
</reference>
<evidence type="ECO:0000313" key="2">
    <source>
        <dbReference type="EMBL" id="KAJ7326240.1"/>
    </source>
</evidence>
<dbReference type="EMBL" id="JARIHO010000042">
    <property type="protein sequence ID" value="KAJ7326240.1"/>
    <property type="molecule type" value="Genomic_DNA"/>
</dbReference>
<evidence type="ECO:0000313" key="3">
    <source>
        <dbReference type="Proteomes" id="UP001218218"/>
    </source>
</evidence>
<feature type="compositionally biased region" description="Basic and acidic residues" evidence="1">
    <location>
        <begin position="1"/>
        <end position="17"/>
    </location>
</feature>
<evidence type="ECO:0000256" key="1">
    <source>
        <dbReference type="SAM" id="MobiDB-lite"/>
    </source>
</evidence>
<comment type="caution">
    <text evidence="2">The sequence shown here is derived from an EMBL/GenBank/DDBJ whole genome shotgun (WGS) entry which is preliminary data.</text>
</comment>
<dbReference type="Proteomes" id="UP001218218">
    <property type="component" value="Unassembled WGS sequence"/>
</dbReference>
<name>A0AAD6ZKE2_9AGAR</name>